<feature type="signal peptide" evidence="1">
    <location>
        <begin position="1"/>
        <end position="27"/>
    </location>
</feature>
<keyword evidence="1" id="KW-0732">Signal</keyword>
<dbReference type="EMBL" id="JBFARM010000008">
    <property type="protein sequence ID" value="MEV4289288.1"/>
    <property type="molecule type" value="Genomic_DNA"/>
</dbReference>
<reference evidence="2 3" key="1">
    <citation type="submission" date="2024-06" db="EMBL/GenBank/DDBJ databases">
        <title>The Natural Products Discovery Center: Release of the First 8490 Sequenced Strains for Exploring Actinobacteria Biosynthetic Diversity.</title>
        <authorList>
            <person name="Kalkreuter E."/>
            <person name="Kautsar S.A."/>
            <person name="Yang D."/>
            <person name="Bader C.D."/>
            <person name="Teijaro C.N."/>
            <person name="Fluegel L."/>
            <person name="Davis C.M."/>
            <person name="Simpson J.R."/>
            <person name="Lauterbach L."/>
            <person name="Steele A.D."/>
            <person name="Gui C."/>
            <person name="Meng S."/>
            <person name="Li G."/>
            <person name="Viehrig K."/>
            <person name="Ye F."/>
            <person name="Su P."/>
            <person name="Kiefer A.F."/>
            <person name="Nichols A."/>
            <person name="Cepeda A.J."/>
            <person name="Yan W."/>
            <person name="Fan B."/>
            <person name="Jiang Y."/>
            <person name="Adhikari A."/>
            <person name="Zheng C.-J."/>
            <person name="Schuster L."/>
            <person name="Cowan T.M."/>
            <person name="Smanski M.J."/>
            <person name="Chevrette M.G."/>
            <person name="De Carvalho L.P.S."/>
            <person name="Shen B."/>
        </authorList>
    </citation>
    <scope>NUCLEOTIDE SEQUENCE [LARGE SCALE GENOMIC DNA]</scope>
    <source>
        <strain evidence="2 3">NPDC049574</strain>
    </source>
</reference>
<sequence>MRLIPTALLAAAAAGALALTVAAPAAAAQGLVLIHSGSGQVEVIQNPEPGVCHQGLMEESTIANHTRGMILLFPDANCRLQVFIVLPPSGIITGRYASFQAMT</sequence>
<evidence type="ECO:0008006" key="4">
    <source>
        <dbReference type="Google" id="ProtNLM"/>
    </source>
</evidence>
<dbReference type="RefSeq" id="WP_364455220.1">
    <property type="nucleotide sequence ID" value="NZ_JBFARM010000008.1"/>
</dbReference>
<accession>A0ABV3H9U7</accession>
<organism evidence="2 3">
    <name type="scientific">Nonomuraea bangladeshensis</name>
    <dbReference type="NCBI Taxonomy" id="404385"/>
    <lineage>
        <taxon>Bacteria</taxon>
        <taxon>Bacillati</taxon>
        <taxon>Actinomycetota</taxon>
        <taxon>Actinomycetes</taxon>
        <taxon>Streptosporangiales</taxon>
        <taxon>Streptosporangiaceae</taxon>
        <taxon>Nonomuraea</taxon>
    </lineage>
</organism>
<name>A0ABV3H9U7_9ACTN</name>
<feature type="chain" id="PRO_5046278411" description="Secreted protein" evidence="1">
    <location>
        <begin position="28"/>
        <end position="103"/>
    </location>
</feature>
<evidence type="ECO:0000256" key="1">
    <source>
        <dbReference type="SAM" id="SignalP"/>
    </source>
</evidence>
<dbReference type="Proteomes" id="UP001552427">
    <property type="component" value="Unassembled WGS sequence"/>
</dbReference>
<proteinExistence type="predicted"/>
<comment type="caution">
    <text evidence="2">The sequence shown here is derived from an EMBL/GenBank/DDBJ whole genome shotgun (WGS) entry which is preliminary data.</text>
</comment>
<gene>
    <name evidence="2" type="ORF">AB0K40_27585</name>
</gene>
<protein>
    <recommendedName>
        <fullName evidence="4">Secreted protein</fullName>
    </recommendedName>
</protein>
<evidence type="ECO:0000313" key="2">
    <source>
        <dbReference type="EMBL" id="MEV4289288.1"/>
    </source>
</evidence>
<keyword evidence="3" id="KW-1185">Reference proteome</keyword>
<evidence type="ECO:0000313" key="3">
    <source>
        <dbReference type="Proteomes" id="UP001552427"/>
    </source>
</evidence>